<sequence length="219" mass="23973">MLHGIDVSSYQSSAYSTSGLSFVFIKLTEGMSYVNPKWTAQRTRARGAGLVTGFYHYPHIANSPTAEADHFLEQINLTAGDILCLDWEWYGQDVSNARARSYKDTWLSHVKSKAPAHRVVLYSDRSNWLNVDEDSHCGDGLWIADPTTAGHPRVKHHWTFHQYAESSADKDVANFSSAAALRSWAGAAKAAEEEAKAADEEVAGPATPVASRTGDDSKG</sequence>
<dbReference type="GO" id="GO:0003796">
    <property type="term" value="F:lysozyme activity"/>
    <property type="evidence" value="ECO:0007669"/>
    <property type="project" value="InterPro"/>
</dbReference>
<proteinExistence type="inferred from homology"/>
<dbReference type="SUPFAM" id="SSF51445">
    <property type="entry name" value="(Trans)glycosidases"/>
    <property type="match status" value="1"/>
</dbReference>
<dbReference type="EMBL" id="JABXJJ020000063">
    <property type="protein sequence ID" value="MDI5974161.1"/>
    <property type="molecule type" value="Genomic_DNA"/>
</dbReference>
<comment type="similarity">
    <text evidence="1">Belongs to the glycosyl hydrolase 25 family.</text>
</comment>
<dbReference type="Pfam" id="PF01183">
    <property type="entry name" value="Glyco_hydro_25"/>
    <property type="match status" value="1"/>
</dbReference>
<evidence type="ECO:0000256" key="4">
    <source>
        <dbReference type="SAM" id="MobiDB-lite"/>
    </source>
</evidence>
<keyword evidence="3" id="KW-0326">Glycosidase</keyword>
<organism evidence="5">
    <name type="scientific">Streptantibioticus silvisoli</name>
    <dbReference type="NCBI Taxonomy" id="2705255"/>
    <lineage>
        <taxon>Bacteria</taxon>
        <taxon>Bacillati</taxon>
        <taxon>Actinomycetota</taxon>
        <taxon>Actinomycetes</taxon>
        <taxon>Kitasatosporales</taxon>
        <taxon>Streptomycetaceae</taxon>
        <taxon>Streptantibioticus</taxon>
    </lineage>
</organism>
<dbReference type="GO" id="GO:0016998">
    <property type="term" value="P:cell wall macromolecule catabolic process"/>
    <property type="evidence" value="ECO:0007669"/>
    <property type="project" value="InterPro"/>
</dbReference>
<accession>A0AA90HA99</accession>
<dbReference type="PANTHER" id="PTHR34135:SF2">
    <property type="entry name" value="LYSOZYME"/>
    <property type="match status" value="1"/>
</dbReference>
<dbReference type="Gene3D" id="3.20.20.80">
    <property type="entry name" value="Glycosidases"/>
    <property type="match status" value="1"/>
</dbReference>
<reference evidence="5" key="1">
    <citation type="submission" date="2023-05" db="EMBL/GenBank/DDBJ databases">
        <title>Streptantibioticus silvisoli sp. nov., acidotolerant actinomycetes 1 from pine litter.</title>
        <authorList>
            <person name="Swiecimska M."/>
            <person name="Golinska P."/>
            <person name="Sangal V."/>
            <person name="Wachnowicz B."/>
            <person name="Goodfellow M."/>
        </authorList>
    </citation>
    <scope>NUCLEOTIDE SEQUENCE</scope>
    <source>
        <strain evidence="5">SL13</strain>
    </source>
</reference>
<comment type="caution">
    <text evidence="5">The sequence shown here is derived from an EMBL/GenBank/DDBJ whole genome shotgun (WGS) entry which is preliminary data.</text>
</comment>
<evidence type="ECO:0000313" key="5">
    <source>
        <dbReference type="EMBL" id="MDI5974161.1"/>
    </source>
</evidence>
<dbReference type="InterPro" id="IPR018077">
    <property type="entry name" value="Glyco_hydro_fam25_subgr"/>
</dbReference>
<dbReference type="PANTHER" id="PTHR34135">
    <property type="entry name" value="LYSOZYME"/>
    <property type="match status" value="1"/>
</dbReference>
<feature type="compositionally biased region" description="Basic and acidic residues" evidence="4">
    <location>
        <begin position="190"/>
        <end position="199"/>
    </location>
</feature>
<keyword evidence="2 5" id="KW-0378">Hydrolase</keyword>
<feature type="region of interest" description="Disordered" evidence="4">
    <location>
        <begin position="189"/>
        <end position="219"/>
    </location>
</feature>
<dbReference type="CDD" id="cd00599">
    <property type="entry name" value="GH25_muramidase"/>
    <property type="match status" value="1"/>
</dbReference>
<dbReference type="RefSeq" id="WP_271318472.1">
    <property type="nucleotide sequence ID" value="NZ_JABXJJ020000063.1"/>
</dbReference>
<gene>
    <name evidence="5" type="ORF">POF50_033275</name>
</gene>
<protein>
    <submittedName>
        <fullName evidence="5">Glycoside hydrolase family 25 protein</fullName>
    </submittedName>
</protein>
<dbReference type="GO" id="GO:0016052">
    <property type="term" value="P:carbohydrate catabolic process"/>
    <property type="evidence" value="ECO:0007669"/>
    <property type="project" value="TreeGrafter"/>
</dbReference>
<dbReference type="SMART" id="SM00641">
    <property type="entry name" value="Glyco_25"/>
    <property type="match status" value="1"/>
</dbReference>
<dbReference type="PROSITE" id="PS51904">
    <property type="entry name" value="GLYCOSYL_HYDROL_F25_2"/>
    <property type="match status" value="1"/>
</dbReference>
<dbReference type="AlphaFoldDB" id="A0AA90HA99"/>
<evidence type="ECO:0000256" key="2">
    <source>
        <dbReference type="ARBA" id="ARBA00022801"/>
    </source>
</evidence>
<name>A0AA90HA99_9ACTN</name>
<dbReference type="InterPro" id="IPR017853">
    <property type="entry name" value="GH"/>
</dbReference>
<evidence type="ECO:0000256" key="3">
    <source>
        <dbReference type="ARBA" id="ARBA00023295"/>
    </source>
</evidence>
<evidence type="ECO:0000256" key="1">
    <source>
        <dbReference type="ARBA" id="ARBA00010646"/>
    </source>
</evidence>
<dbReference type="InterPro" id="IPR002053">
    <property type="entry name" value="Glyco_hydro_25"/>
</dbReference>
<dbReference type="GO" id="GO:0009253">
    <property type="term" value="P:peptidoglycan catabolic process"/>
    <property type="evidence" value="ECO:0007669"/>
    <property type="project" value="InterPro"/>
</dbReference>